<keyword evidence="2" id="KW-0812">Transmembrane</keyword>
<keyword evidence="2" id="KW-1133">Transmembrane helix</keyword>
<keyword evidence="4" id="KW-1185">Reference proteome</keyword>
<accession>A0A4P7GGS5</accession>
<evidence type="ECO:0000313" key="3">
    <source>
        <dbReference type="EMBL" id="QBR90839.1"/>
    </source>
</evidence>
<feature type="transmembrane region" description="Helical" evidence="2">
    <location>
        <begin position="67"/>
        <end position="86"/>
    </location>
</feature>
<evidence type="ECO:0000313" key="4">
    <source>
        <dbReference type="Proteomes" id="UP000294894"/>
    </source>
</evidence>
<keyword evidence="2" id="KW-0472">Membrane</keyword>
<protein>
    <submittedName>
        <fullName evidence="3">DUF3040 domain-containing protein</fullName>
    </submittedName>
</protein>
<proteinExistence type="predicted"/>
<feature type="compositionally biased region" description="Low complexity" evidence="1">
    <location>
        <begin position="88"/>
        <end position="106"/>
    </location>
</feature>
<name>A0A4P7GGS5_9ACTN</name>
<dbReference type="Pfam" id="PF11239">
    <property type="entry name" value="DUF3040"/>
    <property type="match status" value="1"/>
</dbReference>
<dbReference type="Proteomes" id="UP000294894">
    <property type="component" value="Chromosome"/>
</dbReference>
<evidence type="ECO:0000256" key="1">
    <source>
        <dbReference type="SAM" id="MobiDB-lite"/>
    </source>
</evidence>
<dbReference type="AlphaFoldDB" id="A0A4P7GGS5"/>
<organism evidence="3 4">
    <name type="scientific">Nocardioides euryhalodurans</name>
    <dbReference type="NCBI Taxonomy" id="2518370"/>
    <lineage>
        <taxon>Bacteria</taxon>
        <taxon>Bacillati</taxon>
        <taxon>Actinomycetota</taxon>
        <taxon>Actinomycetes</taxon>
        <taxon>Propionibacteriales</taxon>
        <taxon>Nocardioidaceae</taxon>
        <taxon>Nocardioides</taxon>
    </lineage>
</organism>
<feature type="compositionally biased region" description="Basic residues" evidence="1">
    <location>
        <begin position="119"/>
        <end position="128"/>
    </location>
</feature>
<feature type="region of interest" description="Disordered" evidence="1">
    <location>
        <begin position="88"/>
        <end position="149"/>
    </location>
</feature>
<dbReference type="EMBL" id="CP038267">
    <property type="protein sequence ID" value="QBR90839.1"/>
    <property type="molecule type" value="Genomic_DNA"/>
</dbReference>
<dbReference type="KEGG" id="noy:EXE57_00060"/>
<evidence type="ECO:0000256" key="2">
    <source>
        <dbReference type="SAM" id="Phobius"/>
    </source>
</evidence>
<gene>
    <name evidence="3" type="ORF">EXE57_00060</name>
</gene>
<dbReference type="InterPro" id="IPR021401">
    <property type="entry name" value="DUF3040"/>
</dbReference>
<feature type="transmembrane region" description="Helical" evidence="2">
    <location>
        <begin position="42"/>
        <end position="61"/>
    </location>
</feature>
<reference evidence="3 4" key="1">
    <citation type="submission" date="2019-03" db="EMBL/GenBank/DDBJ databases">
        <title>Three New Species of Nocardioides, Nocardioides euryhalodurans sp. nov., Nocardioides seonyuensis sp. nov. and Nocardioides eburneoflavus sp. nov., Iolated from Soil.</title>
        <authorList>
            <person name="Roh S.G."/>
            <person name="Lee C."/>
            <person name="Kim M.-K."/>
            <person name="Kim S.B."/>
        </authorList>
    </citation>
    <scope>NUCLEOTIDE SEQUENCE [LARGE SCALE GENOMIC DNA]</scope>
    <source>
        <strain evidence="3 4">MMS17-SY117</strain>
    </source>
</reference>
<dbReference type="RefSeq" id="WP_135072846.1">
    <property type="nucleotide sequence ID" value="NZ_CP038267.1"/>
</dbReference>
<sequence>MPLSEEELRLLEQMERALVEEDPKFASTLRGTSLRSLARRRAIIAGVFFVAGVAVMMTGVVTKQIPVGIVGFLVMLASATIGLTAVRGQRTAGTTPAAAPEPTPQEGRGFTVIQGGGRGRSRKPRRPQRGSFTERMEERWRRRREGGGF</sequence>